<dbReference type="AlphaFoldDB" id="A0A2M9CTS7"/>
<name>A0A2M9CTS7_9BACT</name>
<organism evidence="2 3">
    <name type="scientific">Thermoflavifilum aggregans</name>
    <dbReference type="NCBI Taxonomy" id="454188"/>
    <lineage>
        <taxon>Bacteria</taxon>
        <taxon>Pseudomonadati</taxon>
        <taxon>Bacteroidota</taxon>
        <taxon>Chitinophagia</taxon>
        <taxon>Chitinophagales</taxon>
        <taxon>Chitinophagaceae</taxon>
        <taxon>Thermoflavifilum</taxon>
    </lineage>
</organism>
<dbReference type="Proteomes" id="UP000230000">
    <property type="component" value="Unassembled WGS sequence"/>
</dbReference>
<dbReference type="OrthoDB" id="2149800at2"/>
<proteinExistence type="predicted"/>
<dbReference type="InterPro" id="IPR028082">
    <property type="entry name" value="Peripla_BP_I"/>
</dbReference>
<comment type="caution">
    <text evidence="2">The sequence shown here is derived from an EMBL/GenBank/DDBJ whole genome shotgun (WGS) entry which is preliminary data.</text>
</comment>
<dbReference type="EMBL" id="PGFG01000001">
    <property type="protein sequence ID" value="PJJ75324.1"/>
    <property type="molecule type" value="Genomic_DNA"/>
</dbReference>
<reference evidence="2 3" key="1">
    <citation type="submission" date="2017-11" db="EMBL/GenBank/DDBJ databases">
        <title>Genomic Encyclopedia of Archaeal and Bacterial Type Strains, Phase II (KMG-II): From Individual Species to Whole Genera.</title>
        <authorList>
            <person name="Goeker M."/>
        </authorList>
    </citation>
    <scope>NUCLEOTIDE SEQUENCE [LARGE SCALE GENOMIC DNA]</scope>
    <source>
        <strain evidence="2 3">DSM 27268</strain>
    </source>
</reference>
<feature type="region of interest" description="Disordered" evidence="1">
    <location>
        <begin position="37"/>
        <end position="56"/>
    </location>
</feature>
<dbReference type="Gene3D" id="3.40.50.2300">
    <property type="match status" value="2"/>
</dbReference>
<sequence length="454" mass="51224">MRRTSPHIRITSLLLWICLGLCSGCFLFKSSTRTPQLSQAPPAPAPAPKPAVHTPDTAEKNIPAAAPFHVAAFAKLIRKPVYHIALFCPLYLDSLQNESSANAWLTRFPDYFVPGLEFYEGVQVAIDSLRGMGARLVIKVYDTRSASLPVTKAVEDSFLQKADLILGMLSYQELQTLGAFSQQHQINLVSATLPNDAGITENPFLIIVNSTLTAHANAILQYVLTNFNNVHLTLWSQPTNDDNTIAQLFLDAYRRHPQYAVMPLQQIVYDTSWSASRIASQLHANQNNVCIFTTLNPAAALNMAYKLASLTDRYQINMIGMPTWDQINAWFTDSTLYALPVFYSSPFVTSPQSPAARYLQQKFMQLYQTRDPSPYAWKGFDIGYRFVWLMLQYGIYFNARINDPRANMLIPYQFEPVYKKVTDSIPDYFENRKIFFMKIYGGKTYPAGSINAAD</sequence>
<dbReference type="SUPFAM" id="SSF53822">
    <property type="entry name" value="Periplasmic binding protein-like I"/>
    <property type="match status" value="1"/>
</dbReference>
<dbReference type="RefSeq" id="WP_157853772.1">
    <property type="nucleotide sequence ID" value="NZ_PGFG01000001.1"/>
</dbReference>
<protein>
    <submittedName>
        <fullName evidence="2">Substrate-binding family protein</fullName>
    </submittedName>
</protein>
<evidence type="ECO:0000313" key="2">
    <source>
        <dbReference type="EMBL" id="PJJ75324.1"/>
    </source>
</evidence>
<accession>A0A2M9CTS7</accession>
<evidence type="ECO:0000313" key="3">
    <source>
        <dbReference type="Proteomes" id="UP000230000"/>
    </source>
</evidence>
<keyword evidence="3" id="KW-1185">Reference proteome</keyword>
<gene>
    <name evidence="2" type="ORF">BXY57_0898</name>
</gene>
<evidence type="ECO:0000256" key="1">
    <source>
        <dbReference type="SAM" id="MobiDB-lite"/>
    </source>
</evidence>